<evidence type="ECO:0000313" key="7">
    <source>
        <dbReference type="Proteomes" id="UP000324022"/>
    </source>
</evidence>
<protein>
    <submittedName>
        <fullName evidence="6">Related to ELAV-like protein 2</fullName>
    </submittedName>
</protein>
<feature type="region of interest" description="Disordered" evidence="4">
    <location>
        <begin position="572"/>
        <end position="602"/>
    </location>
</feature>
<dbReference type="InterPro" id="IPR012677">
    <property type="entry name" value="Nucleotide-bd_a/b_plait_sf"/>
</dbReference>
<dbReference type="Proteomes" id="UP000324022">
    <property type="component" value="Unassembled WGS sequence"/>
</dbReference>
<dbReference type="PANTHER" id="PTHR24012">
    <property type="entry name" value="RNA BINDING PROTEIN"/>
    <property type="match status" value="1"/>
</dbReference>
<proteinExistence type="predicted"/>
<evidence type="ECO:0000259" key="5">
    <source>
        <dbReference type="PROSITE" id="PS50102"/>
    </source>
</evidence>
<dbReference type="Gene3D" id="3.30.70.330">
    <property type="match status" value="2"/>
</dbReference>
<dbReference type="Pfam" id="PF00076">
    <property type="entry name" value="RRM_1"/>
    <property type="match status" value="2"/>
</dbReference>
<feature type="compositionally biased region" description="Acidic residues" evidence="4">
    <location>
        <begin position="679"/>
        <end position="696"/>
    </location>
</feature>
<dbReference type="AlphaFoldDB" id="A0A5C3E1D1"/>
<sequence length="707" mass="76837">MIPRSDRVFFHTTGSPPFRAKNPPPPPPPSTINKSDSTPGLQSPIAASTTARWNGGKRINIAKDPRNKMRVLAPATPWRPRISRKSPTSISLEDQPEEPSPLDRKLPASIVPLKLGAKPEAGVLSSAPTSATLAPAGGDKDELVEGKEGSVADACRREPVLEQQMEEWLSDRWGSLRSDHKAGVYDRLQCHPQTTVRPEQSINSRSALGLGDIPYSPTGRRQEACLALDMNNDTNIYVNGLPKEMTDHMLYLLGSACGVVISHKAMMDRQTGLCKGFGFLMYATSDMAKSAIEWLNSHGFTSSFAKESFSARLRRMADNSSTNVYLSNLPLKFTVHQLEQLFNPHPIASLKMLYDAHGESRGVGFVRLHDRATAKQCIERLHGRVLPGTTLPLQVRFADSEAQKHLKHTVHQKHTLESLGLLGKLDDAIHRYYQELDGGRVRSASEVDAVLERGVRGVQTPNASPAFAHSFIPAATSMPVPQIHGASGLGIEVPNRILWPHAQTGHPTVNPAVWPSVAATRVVYSGMEGSYPLDRGYPLSPVVATDMWDGHKASTATTTYLPISFIPPPPGLTHTAPSYAEHTHSTPPSSHHSHNTTHIRQARKNLPSAAVRVRFPAATAPSDLGRRAVSDPLAMLAAQARVKEALGMSDRVRSAVSADNSVIEAEARDESRSSAGEEGAVEEEGGEEEEEEEDSMSIDIQVNARAV</sequence>
<dbReference type="GO" id="GO:0003723">
    <property type="term" value="F:RNA binding"/>
    <property type="evidence" value="ECO:0007669"/>
    <property type="project" value="UniProtKB-UniRule"/>
</dbReference>
<feature type="domain" description="RRM" evidence="5">
    <location>
        <begin position="234"/>
        <end position="307"/>
    </location>
</feature>
<dbReference type="GO" id="GO:1990904">
    <property type="term" value="C:ribonucleoprotein complex"/>
    <property type="evidence" value="ECO:0007669"/>
    <property type="project" value="InterPro"/>
</dbReference>
<dbReference type="PROSITE" id="PS50102">
    <property type="entry name" value="RRM"/>
    <property type="match status" value="2"/>
</dbReference>
<dbReference type="InterPro" id="IPR035979">
    <property type="entry name" value="RBD_domain_sf"/>
</dbReference>
<dbReference type="InterPro" id="IPR000504">
    <property type="entry name" value="RRM_dom"/>
</dbReference>
<dbReference type="EMBL" id="OOIN01000007">
    <property type="protein sequence ID" value="SPO24523.1"/>
    <property type="molecule type" value="Genomic_DNA"/>
</dbReference>
<dbReference type="SUPFAM" id="SSF54928">
    <property type="entry name" value="RNA-binding domain, RBD"/>
    <property type="match status" value="1"/>
</dbReference>
<feature type="domain" description="RRM" evidence="5">
    <location>
        <begin position="322"/>
        <end position="400"/>
    </location>
</feature>
<evidence type="ECO:0000256" key="3">
    <source>
        <dbReference type="PROSITE-ProRule" id="PRU00176"/>
    </source>
</evidence>
<feature type="region of interest" description="Disordered" evidence="4">
    <location>
        <begin position="653"/>
        <end position="707"/>
    </location>
</feature>
<feature type="compositionally biased region" description="Basic residues" evidence="4">
    <location>
        <begin position="591"/>
        <end position="602"/>
    </location>
</feature>
<feature type="compositionally biased region" description="Polar residues" evidence="4">
    <location>
        <begin position="31"/>
        <end position="52"/>
    </location>
</feature>
<organism evidence="6 7">
    <name type="scientific">Ustilago trichophora</name>
    <dbReference type="NCBI Taxonomy" id="86804"/>
    <lineage>
        <taxon>Eukaryota</taxon>
        <taxon>Fungi</taxon>
        <taxon>Dikarya</taxon>
        <taxon>Basidiomycota</taxon>
        <taxon>Ustilaginomycotina</taxon>
        <taxon>Ustilaginomycetes</taxon>
        <taxon>Ustilaginales</taxon>
        <taxon>Ustilaginaceae</taxon>
        <taxon>Ustilago</taxon>
    </lineage>
</organism>
<name>A0A5C3E1D1_9BASI</name>
<accession>A0A5C3E1D1</accession>
<gene>
    <name evidence="6" type="ORF">UTRI_03792</name>
</gene>
<keyword evidence="2 3" id="KW-0694">RNA-binding</keyword>
<evidence type="ECO:0000256" key="2">
    <source>
        <dbReference type="ARBA" id="ARBA00022884"/>
    </source>
</evidence>
<reference evidence="6 7" key="1">
    <citation type="submission" date="2018-03" db="EMBL/GenBank/DDBJ databases">
        <authorList>
            <person name="Guldener U."/>
        </authorList>
    </citation>
    <scope>NUCLEOTIDE SEQUENCE [LARGE SCALE GENOMIC DNA]</scope>
    <source>
        <strain evidence="6 7">NBRC100155</strain>
    </source>
</reference>
<feature type="region of interest" description="Disordered" evidence="4">
    <location>
        <begin position="1"/>
        <end position="105"/>
    </location>
</feature>
<evidence type="ECO:0000313" key="6">
    <source>
        <dbReference type="EMBL" id="SPO24523.1"/>
    </source>
</evidence>
<evidence type="ECO:0000256" key="1">
    <source>
        <dbReference type="ARBA" id="ARBA00022737"/>
    </source>
</evidence>
<dbReference type="PRINTS" id="PR00961">
    <property type="entry name" value="HUDSXLRNA"/>
</dbReference>
<evidence type="ECO:0000256" key="4">
    <source>
        <dbReference type="SAM" id="MobiDB-lite"/>
    </source>
</evidence>
<dbReference type="OrthoDB" id="271725at2759"/>
<dbReference type="SMART" id="SM00360">
    <property type="entry name" value="RRM"/>
    <property type="match status" value="2"/>
</dbReference>
<keyword evidence="7" id="KW-1185">Reference proteome</keyword>
<dbReference type="InterPro" id="IPR002343">
    <property type="entry name" value="Hud_Sxl_RNA"/>
</dbReference>
<keyword evidence="1" id="KW-0677">Repeat</keyword>